<protein>
    <recommendedName>
        <fullName evidence="2">DUF6443 domain-containing protein</fullName>
    </recommendedName>
</protein>
<sequence>MKILSYLKHHLVLPFLIIGTLSYAQETAAPPIDGGGGEETYTFAIYSDKSTTLMPGTTAKYWVHDGTVGTWDVTGGSKISQNDTEVTVKWGTGSSGTVIATGYLNGGTASGTKSITIIQPPNRPPSPSQVEGCNGQLKHFVQHNGTPPANVRWYWQKNGQTKSTSEGYSASKSVKPDENYYLQAYNTETQLWSDKSIYGVTVERYYPDISSFIGANICVGNSATLELSADAAYWDQKQIKAEWFDANTNTTINKFGRTATVGGGSYYATIKTKDPWICTIKSPTVQVYVVSDPTADPGQISGGGNYCSLDEFMTNGRHIQSVTPASVSGGTLVGYEWHMSRNGGAFELISGHTNEDLYVPASHLPADASESLEFIRKVVYTNSCSNTLKRSTPPLTFNVYDRPVVATATVDNQCGQSIISMPQPSGMFTYYWQTSATGTETTDTRNPITVLETDTRKQYYLRARHNLTLCWNLDSNTKMITAAPKHIPEAGITYTETVCYNKTARLTAETHVFNYVYWTDESGKDLGSENPLITPKLKSGQTFNLKTVSGEGCENTSSAYVDVYQPYYFEPDAPTVKKINNTQYQLLPYNLRSDFAYYWLDQGAGMGAQDRTVDQPGIYVLKALNSDGCDAGSTAVEIYDLQPHLGKTITNPNYVRTFTYLKENVTDANDIAQVAVNTQYLDGLGRTIQEVDKQATPQKTDLVAPREYDASGNMPRAYLPYRSSANDGNVKTQPYAEQHDFYNAASPTAVADSYYPFAYTEIERAPTQRAKVQHAPGESWTGEAGTISNKGIHNKRMSNVAREVLLWQIENESPVYKDTNGANTYYAENTLFKEVTTDEQKHQVIEYTDKEGKTILKKVQTHENGETEKWADTYYIYDDFGNLRFVLPPMASKKVNEGNNLNTELLAQWAFQYQYDARKRMITKKVPGADWEYIVYDVRDRLVLTQDGAQRAAGKNEWTFTKYDQLDRPVLTGITDMGTKTTGQLRNEVAAMSVLYEQRGTVVHGYTNNTYPSVPESNAYLTVTYYDDYSFLNLAEFSEEFDHRTSSFDRVKNLVTGSKIKDTDPKSPWILTATYYDNKYRETMSVTKSEDLLSNQTTTYDFAGRVLLTSSYYSKGQTESLRIDRRYEYDHAGRLLRGYHKLTKDDVEQEEVLLAENKYNELGEQIEKNLHIENGTPHQSIDYRYNIRGWLQSLNNSTLQEETGVNVDDPTPDLFGMDLLYNNPLNGVSVEN</sequence>
<keyword evidence="1" id="KW-0732">Signal</keyword>
<feature type="signal peptide" evidence="1">
    <location>
        <begin position="1"/>
        <end position="24"/>
    </location>
</feature>
<dbReference type="Pfam" id="PF20041">
    <property type="entry name" value="DUF6443"/>
    <property type="match status" value="1"/>
</dbReference>
<feature type="domain" description="DUF6443" evidence="2">
    <location>
        <begin position="659"/>
        <end position="787"/>
    </location>
</feature>
<feature type="chain" id="PRO_5037073446" description="DUF6443 domain-containing protein" evidence="1">
    <location>
        <begin position="25"/>
        <end position="1232"/>
    </location>
</feature>
<evidence type="ECO:0000313" key="3">
    <source>
        <dbReference type="EMBL" id="MBL6446429.1"/>
    </source>
</evidence>
<dbReference type="Proteomes" id="UP000614216">
    <property type="component" value="Unassembled WGS sequence"/>
</dbReference>
<accession>A0A937FUS4</accession>
<evidence type="ECO:0000256" key="1">
    <source>
        <dbReference type="SAM" id="SignalP"/>
    </source>
</evidence>
<evidence type="ECO:0000313" key="4">
    <source>
        <dbReference type="Proteomes" id="UP000614216"/>
    </source>
</evidence>
<dbReference type="InterPro" id="IPR045619">
    <property type="entry name" value="DUF6443"/>
</dbReference>
<organism evidence="3 4">
    <name type="scientific">Fulvivirga marina</name>
    <dbReference type="NCBI Taxonomy" id="2494733"/>
    <lineage>
        <taxon>Bacteria</taxon>
        <taxon>Pseudomonadati</taxon>
        <taxon>Bacteroidota</taxon>
        <taxon>Cytophagia</taxon>
        <taxon>Cytophagales</taxon>
        <taxon>Fulvivirgaceae</taxon>
        <taxon>Fulvivirga</taxon>
    </lineage>
</organism>
<reference evidence="3" key="1">
    <citation type="submission" date="2021-01" db="EMBL/GenBank/DDBJ databases">
        <title>Fulvivirga kasyanovii gen. nov., sp nov., a novel member of the phylum Bacteroidetes isolated from seawater in a mussel farm.</title>
        <authorList>
            <person name="Zhao L.-H."/>
            <person name="Wang Z.-J."/>
        </authorList>
    </citation>
    <scope>NUCLEOTIDE SEQUENCE</scope>
    <source>
        <strain evidence="3">29W222</strain>
    </source>
</reference>
<dbReference type="EMBL" id="JAEUGD010000031">
    <property type="protein sequence ID" value="MBL6446429.1"/>
    <property type="molecule type" value="Genomic_DNA"/>
</dbReference>
<dbReference type="Gene3D" id="2.180.10.10">
    <property type="entry name" value="RHS repeat-associated core"/>
    <property type="match status" value="1"/>
</dbReference>
<name>A0A937FUS4_9BACT</name>
<keyword evidence="4" id="KW-1185">Reference proteome</keyword>
<proteinExistence type="predicted"/>
<gene>
    <name evidence="3" type="ORF">JMN32_08925</name>
</gene>
<dbReference type="AlphaFoldDB" id="A0A937FUS4"/>
<evidence type="ECO:0000259" key="2">
    <source>
        <dbReference type="Pfam" id="PF20041"/>
    </source>
</evidence>
<comment type="caution">
    <text evidence="3">The sequence shown here is derived from an EMBL/GenBank/DDBJ whole genome shotgun (WGS) entry which is preliminary data.</text>
</comment>